<evidence type="ECO:0000259" key="5">
    <source>
        <dbReference type="PROSITE" id="PS50931"/>
    </source>
</evidence>
<gene>
    <name evidence="6" type="ORF">C7443_101460</name>
</gene>
<evidence type="ECO:0000256" key="4">
    <source>
        <dbReference type="ARBA" id="ARBA00023163"/>
    </source>
</evidence>
<keyword evidence="2" id="KW-0805">Transcription regulation</keyword>
<dbReference type="GO" id="GO:0000976">
    <property type="term" value="F:transcription cis-regulatory region binding"/>
    <property type="evidence" value="ECO:0007669"/>
    <property type="project" value="TreeGrafter"/>
</dbReference>
<dbReference type="AlphaFoldDB" id="A0A317N1H0"/>
<evidence type="ECO:0000256" key="2">
    <source>
        <dbReference type="ARBA" id="ARBA00023015"/>
    </source>
</evidence>
<dbReference type="Gene3D" id="1.10.10.10">
    <property type="entry name" value="Winged helix-like DNA-binding domain superfamily/Winged helix DNA-binding domain"/>
    <property type="match status" value="1"/>
</dbReference>
<dbReference type="PANTHER" id="PTHR30126:SF40">
    <property type="entry name" value="HTH-TYPE TRANSCRIPTIONAL REGULATOR GLTR"/>
    <property type="match status" value="1"/>
</dbReference>
<evidence type="ECO:0000256" key="1">
    <source>
        <dbReference type="ARBA" id="ARBA00009437"/>
    </source>
</evidence>
<evidence type="ECO:0000256" key="3">
    <source>
        <dbReference type="ARBA" id="ARBA00023125"/>
    </source>
</evidence>
<keyword evidence="7" id="KW-1185">Reference proteome</keyword>
<dbReference type="Gene3D" id="3.40.190.290">
    <property type="match status" value="1"/>
</dbReference>
<dbReference type="RefSeq" id="WP_110016952.1">
    <property type="nucleotide sequence ID" value="NZ_QGTJ01000001.1"/>
</dbReference>
<comment type="caution">
    <text evidence="6">The sequence shown here is derived from an EMBL/GenBank/DDBJ whole genome shotgun (WGS) entry which is preliminary data.</text>
</comment>
<reference evidence="6 7" key="1">
    <citation type="submission" date="2018-05" db="EMBL/GenBank/DDBJ databases">
        <title>Genomic Encyclopedia of Type Strains, Phase IV (KMG-IV): sequencing the most valuable type-strain genomes for metagenomic binning, comparative biology and taxonomic classification.</title>
        <authorList>
            <person name="Goeker M."/>
        </authorList>
    </citation>
    <scope>NUCLEOTIDE SEQUENCE [LARGE SCALE GENOMIC DNA]</scope>
    <source>
        <strain evidence="6 7">DSM 23606</strain>
    </source>
</reference>
<protein>
    <submittedName>
        <fullName evidence="6">DNA-binding transcriptional LysR family regulator</fullName>
    </submittedName>
</protein>
<organism evidence="6 7">
    <name type="scientific">Plasticicumulans acidivorans</name>
    <dbReference type="NCBI Taxonomy" id="886464"/>
    <lineage>
        <taxon>Bacteria</taxon>
        <taxon>Pseudomonadati</taxon>
        <taxon>Pseudomonadota</taxon>
        <taxon>Gammaproteobacteria</taxon>
        <taxon>Candidatus Competibacteraceae</taxon>
        <taxon>Plasticicumulans</taxon>
    </lineage>
</organism>
<dbReference type="SUPFAM" id="SSF46785">
    <property type="entry name" value="Winged helix' DNA-binding domain"/>
    <property type="match status" value="1"/>
</dbReference>
<dbReference type="CDD" id="cd08442">
    <property type="entry name" value="PBP2_YofA_SoxR_like"/>
    <property type="match status" value="1"/>
</dbReference>
<dbReference type="InterPro" id="IPR036390">
    <property type="entry name" value="WH_DNA-bd_sf"/>
</dbReference>
<dbReference type="GO" id="GO:0003700">
    <property type="term" value="F:DNA-binding transcription factor activity"/>
    <property type="evidence" value="ECO:0007669"/>
    <property type="project" value="InterPro"/>
</dbReference>
<dbReference type="EMBL" id="QGTJ01000001">
    <property type="protein sequence ID" value="PWV65974.1"/>
    <property type="molecule type" value="Genomic_DNA"/>
</dbReference>
<dbReference type="PRINTS" id="PR00039">
    <property type="entry name" value="HTHLYSR"/>
</dbReference>
<dbReference type="InterPro" id="IPR005119">
    <property type="entry name" value="LysR_subst-bd"/>
</dbReference>
<dbReference type="PANTHER" id="PTHR30126">
    <property type="entry name" value="HTH-TYPE TRANSCRIPTIONAL REGULATOR"/>
    <property type="match status" value="1"/>
</dbReference>
<keyword evidence="4" id="KW-0804">Transcription</keyword>
<evidence type="ECO:0000313" key="7">
    <source>
        <dbReference type="Proteomes" id="UP000246569"/>
    </source>
</evidence>
<feature type="domain" description="HTH lysR-type" evidence="5">
    <location>
        <begin position="1"/>
        <end position="58"/>
    </location>
</feature>
<dbReference type="InterPro" id="IPR036388">
    <property type="entry name" value="WH-like_DNA-bd_sf"/>
</dbReference>
<dbReference type="FunFam" id="1.10.10.10:FF:000001">
    <property type="entry name" value="LysR family transcriptional regulator"/>
    <property type="match status" value="1"/>
</dbReference>
<keyword evidence="3 6" id="KW-0238">DNA-binding</keyword>
<dbReference type="OrthoDB" id="464481at2"/>
<dbReference type="Pfam" id="PF00126">
    <property type="entry name" value="HTH_1"/>
    <property type="match status" value="1"/>
</dbReference>
<comment type="similarity">
    <text evidence="1">Belongs to the LysR transcriptional regulatory family.</text>
</comment>
<name>A0A317N1H0_9GAMM</name>
<sequence length="310" mass="33233">MDLQSLRIFKTVAEEGSVSAAARRLHYVQSNVTARLRQLEDSLGTPLFHRANRRLQITPAGRTLLGYAGQLLGLAQAAQQAVRVDQTPHGPLLIGAMETAAAARLPQALAGFHRRHPQVELQLDTGPSDQLVAEVLAYRLDCALVSAPQEHAQLCSERVFTETLVLITAADVAPVRTPHDLPRAHLLAFRPGCGYRRRLEQWVAQAGIAPLRISGFGSFEAIIGCVAAGMGVSLLPASVVEPARRLGTIAVHPLPAALAQVDTLLIWREDAGRHAAREAFLACLREQGAEHESPACLPASPAVVERSTAG</sequence>
<accession>A0A317N1H0</accession>
<dbReference type="PROSITE" id="PS50931">
    <property type="entry name" value="HTH_LYSR"/>
    <property type="match status" value="1"/>
</dbReference>
<evidence type="ECO:0000313" key="6">
    <source>
        <dbReference type="EMBL" id="PWV65974.1"/>
    </source>
</evidence>
<dbReference type="SUPFAM" id="SSF53850">
    <property type="entry name" value="Periplasmic binding protein-like II"/>
    <property type="match status" value="1"/>
</dbReference>
<proteinExistence type="inferred from homology"/>
<dbReference type="Proteomes" id="UP000246569">
    <property type="component" value="Unassembled WGS sequence"/>
</dbReference>
<dbReference type="Pfam" id="PF03466">
    <property type="entry name" value="LysR_substrate"/>
    <property type="match status" value="1"/>
</dbReference>
<dbReference type="InterPro" id="IPR000847">
    <property type="entry name" value="LysR_HTH_N"/>
</dbReference>